<dbReference type="RefSeq" id="WP_068132667.1">
    <property type="nucleotide sequence ID" value="NZ_CP042914.1"/>
</dbReference>
<keyword evidence="3" id="KW-1185">Reference proteome</keyword>
<dbReference type="EMBL" id="CP042914">
    <property type="protein sequence ID" value="QEG42821.1"/>
    <property type="molecule type" value="Genomic_DNA"/>
</dbReference>
<evidence type="ECO:0000313" key="2">
    <source>
        <dbReference type="EMBL" id="QEG42821.1"/>
    </source>
</evidence>
<protein>
    <submittedName>
        <fullName evidence="2">Uncharacterized protein</fullName>
    </submittedName>
</protein>
<evidence type="ECO:0000313" key="3">
    <source>
        <dbReference type="Proteomes" id="UP000325286"/>
    </source>
</evidence>
<name>A0A5B9R7W6_9BACT</name>
<organism evidence="2 3">
    <name type="scientific">Roseimaritima ulvae</name>
    <dbReference type="NCBI Taxonomy" id="980254"/>
    <lineage>
        <taxon>Bacteria</taxon>
        <taxon>Pseudomonadati</taxon>
        <taxon>Planctomycetota</taxon>
        <taxon>Planctomycetia</taxon>
        <taxon>Pirellulales</taxon>
        <taxon>Pirellulaceae</taxon>
        <taxon>Roseimaritima</taxon>
    </lineage>
</organism>
<sequence length="82" mass="8951">MNVNFFNWLRDGVRQSVLLGVSDAIDTLGTPADEDQLHPGVAALLRDGDQSSTTTKRVTASKTTRGRKRLGKSLNELEPAKK</sequence>
<feature type="region of interest" description="Disordered" evidence="1">
    <location>
        <begin position="46"/>
        <end position="82"/>
    </location>
</feature>
<accession>A0A5B9R7W6</accession>
<reference evidence="2 3" key="1">
    <citation type="submission" date="2019-08" db="EMBL/GenBank/DDBJ databases">
        <title>Deep-cultivation of Planctomycetes and their phenomic and genomic characterization uncovers novel biology.</title>
        <authorList>
            <person name="Wiegand S."/>
            <person name="Jogler M."/>
            <person name="Boedeker C."/>
            <person name="Pinto D."/>
            <person name="Vollmers J."/>
            <person name="Rivas-Marin E."/>
            <person name="Kohn T."/>
            <person name="Peeters S.H."/>
            <person name="Heuer A."/>
            <person name="Rast P."/>
            <person name="Oberbeckmann S."/>
            <person name="Bunk B."/>
            <person name="Jeske O."/>
            <person name="Meyerdierks A."/>
            <person name="Storesund J.E."/>
            <person name="Kallscheuer N."/>
            <person name="Luecker S."/>
            <person name="Lage O.M."/>
            <person name="Pohl T."/>
            <person name="Merkel B.J."/>
            <person name="Hornburger P."/>
            <person name="Mueller R.-W."/>
            <person name="Bruemmer F."/>
            <person name="Labrenz M."/>
            <person name="Spormann A.M."/>
            <person name="Op den Camp H."/>
            <person name="Overmann J."/>
            <person name="Amann R."/>
            <person name="Jetten M.S.M."/>
            <person name="Mascher T."/>
            <person name="Medema M.H."/>
            <person name="Devos D.P."/>
            <person name="Kaster A.-K."/>
            <person name="Ovreas L."/>
            <person name="Rohde M."/>
            <person name="Galperin M.Y."/>
            <person name="Jogler C."/>
        </authorList>
    </citation>
    <scope>NUCLEOTIDE SEQUENCE [LARGE SCALE GENOMIC DNA]</scope>
    <source>
        <strain evidence="2 3">UC8</strain>
    </source>
</reference>
<proteinExistence type="predicted"/>
<dbReference type="OrthoDB" id="292113at2"/>
<dbReference type="AlphaFoldDB" id="A0A5B9R7W6"/>
<dbReference type="Proteomes" id="UP000325286">
    <property type="component" value="Chromosome"/>
</dbReference>
<dbReference type="KEGG" id="rul:UC8_48630"/>
<feature type="compositionally biased region" description="Low complexity" evidence="1">
    <location>
        <begin position="51"/>
        <end position="63"/>
    </location>
</feature>
<evidence type="ECO:0000256" key="1">
    <source>
        <dbReference type="SAM" id="MobiDB-lite"/>
    </source>
</evidence>
<gene>
    <name evidence="2" type="ORF">UC8_48630</name>
</gene>